<feature type="compositionally biased region" description="Basic and acidic residues" evidence="1">
    <location>
        <begin position="242"/>
        <end position="251"/>
    </location>
</feature>
<feature type="compositionally biased region" description="Low complexity" evidence="1">
    <location>
        <begin position="166"/>
        <end position="175"/>
    </location>
</feature>
<accession>A0ABR4E0G2</accession>
<dbReference type="EMBL" id="JBAWTH010000124">
    <property type="protein sequence ID" value="KAL2275899.1"/>
    <property type="molecule type" value="Genomic_DNA"/>
</dbReference>
<evidence type="ECO:0000256" key="1">
    <source>
        <dbReference type="SAM" id="MobiDB-lite"/>
    </source>
</evidence>
<evidence type="ECO:0000313" key="2">
    <source>
        <dbReference type="EMBL" id="KAL2275899.1"/>
    </source>
</evidence>
<protein>
    <submittedName>
        <fullName evidence="2">Uncharacterized protein</fullName>
    </submittedName>
</protein>
<feature type="compositionally biased region" description="Basic and acidic residues" evidence="1">
    <location>
        <begin position="176"/>
        <end position="194"/>
    </location>
</feature>
<sequence>MPRVTTIYLVEIYAGLHIHDEHGDVFVPRGPNAPMLSRACLCHPAKSKQNAVSYGTHTRRSLGAPPRRLLAIVIPPQAAAPRAGHGAVLVADASEAGLLVDRAGLLAEVFPVHGVAEAADAGPEGLVAAAGAPRPAGALRDGQVVPAEGEEGTDEADEEAEEDVEAVVPEVVPPRAGDEDGREEGRGGEDEQVQRRGRRLLPHRRQPLVVSGEEVRCRLVVRGRVEVLLLEGGLQAPGRRVAGREGGEGGRRVGLACGRGGEEGEGDGELAGDEQAQVGQPRRGGARVARRVGPEPVLQQVLRVGPVGHAAADAGGDEPLVAVGDFQAAHDVLRVVIDVRVAARQQVRARLAEEVLHAVGDEPGRSQGEGEPQPADVELPQLALPDQGLGRALWYRFSGHKDKRDDQDDDYGDDAHAGDEQPWWDGLVFSEGKSGQD</sequence>
<keyword evidence="3" id="KW-1185">Reference proteome</keyword>
<feature type="compositionally biased region" description="Acidic residues" evidence="1">
    <location>
        <begin position="148"/>
        <end position="165"/>
    </location>
</feature>
<evidence type="ECO:0000313" key="3">
    <source>
        <dbReference type="Proteomes" id="UP001600888"/>
    </source>
</evidence>
<feature type="compositionally biased region" description="Low complexity" evidence="1">
    <location>
        <begin position="273"/>
        <end position="283"/>
    </location>
</feature>
<reference evidence="2 3" key="1">
    <citation type="submission" date="2024-03" db="EMBL/GenBank/DDBJ databases">
        <title>A high-quality draft genome sequence of Diaporthe vaccinii, a causative agent of upright dieback and viscid rot disease in cranberry plants.</title>
        <authorList>
            <person name="Sarrasin M."/>
            <person name="Lang B.F."/>
            <person name="Burger G."/>
        </authorList>
    </citation>
    <scope>NUCLEOTIDE SEQUENCE [LARGE SCALE GENOMIC DNA]</scope>
    <source>
        <strain evidence="2 3">IS7</strain>
    </source>
</reference>
<proteinExistence type="predicted"/>
<organism evidence="2 3">
    <name type="scientific">Diaporthe vaccinii</name>
    <dbReference type="NCBI Taxonomy" id="105482"/>
    <lineage>
        <taxon>Eukaryota</taxon>
        <taxon>Fungi</taxon>
        <taxon>Dikarya</taxon>
        <taxon>Ascomycota</taxon>
        <taxon>Pezizomycotina</taxon>
        <taxon>Sordariomycetes</taxon>
        <taxon>Sordariomycetidae</taxon>
        <taxon>Diaporthales</taxon>
        <taxon>Diaporthaceae</taxon>
        <taxon>Diaporthe</taxon>
        <taxon>Diaporthe eres species complex</taxon>
    </lineage>
</organism>
<comment type="caution">
    <text evidence="2">The sequence shown here is derived from an EMBL/GenBank/DDBJ whole genome shotgun (WGS) entry which is preliminary data.</text>
</comment>
<feature type="region of interest" description="Disordered" evidence="1">
    <location>
        <begin position="399"/>
        <end position="437"/>
    </location>
</feature>
<dbReference type="Proteomes" id="UP001600888">
    <property type="component" value="Unassembled WGS sequence"/>
</dbReference>
<feature type="compositionally biased region" description="Acidic residues" evidence="1">
    <location>
        <begin position="263"/>
        <end position="272"/>
    </location>
</feature>
<name>A0ABR4E0G2_9PEZI</name>
<feature type="region of interest" description="Disordered" evidence="1">
    <location>
        <begin position="241"/>
        <end position="290"/>
    </location>
</feature>
<feature type="region of interest" description="Disordered" evidence="1">
    <location>
        <begin position="136"/>
        <end position="200"/>
    </location>
</feature>
<gene>
    <name evidence="2" type="ORF">FJTKL_01453</name>
</gene>